<dbReference type="SUPFAM" id="SSF52540">
    <property type="entry name" value="P-loop containing nucleoside triphosphate hydrolases"/>
    <property type="match status" value="1"/>
</dbReference>
<evidence type="ECO:0000256" key="4">
    <source>
        <dbReference type="ARBA" id="ARBA00022741"/>
    </source>
</evidence>
<gene>
    <name evidence="7" type="primary">rarA</name>
    <name evidence="7" type="ORF">ELAC_1798</name>
</gene>
<keyword evidence="4" id="KW-0547">Nucleotide-binding</keyword>
<dbReference type="InterPro" id="IPR008921">
    <property type="entry name" value="DNA_pol3_clamp-load_cplx_C"/>
</dbReference>
<evidence type="ECO:0000256" key="5">
    <source>
        <dbReference type="ARBA" id="ARBA00022840"/>
    </source>
</evidence>
<dbReference type="GO" id="GO:0003677">
    <property type="term" value="F:DNA binding"/>
    <property type="evidence" value="ECO:0007669"/>
    <property type="project" value="InterPro"/>
</dbReference>
<organism evidence="7 8">
    <name type="scientific">Estrella lausannensis</name>
    <dbReference type="NCBI Taxonomy" id="483423"/>
    <lineage>
        <taxon>Bacteria</taxon>
        <taxon>Pseudomonadati</taxon>
        <taxon>Chlamydiota</taxon>
        <taxon>Chlamydiia</taxon>
        <taxon>Parachlamydiales</taxon>
        <taxon>Candidatus Criblamydiaceae</taxon>
        <taxon>Estrella</taxon>
    </lineage>
</organism>
<protein>
    <recommendedName>
        <fullName evidence="3">Replication-associated recombination protein A</fullName>
    </recommendedName>
</protein>
<evidence type="ECO:0000313" key="8">
    <source>
        <dbReference type="Proteomes" id="UP000220251"/>
    </source>
</evidence>
<evidence type="ECO:0000256" key="2">
    <source>
        <dbReference type="ARBA" id="ARBA00008959"/>
    </source>
</evidence>
<dbReference type="InterPro" id="IPR051314">
    <property type="entry name" value="AAA_ATPase_RarA/MGS1/WRNIP1"/>
</dbReference>
<keyword evidence="5" id="KW-0067">ATP-binding</keyword>
<accession>A0A0H5DS67</accession>
<dbReference type="InterPro" id="IPR027417">
    <property type="entry name" value="P-loop_NTPase"/>
</dbReference>
<dbReference type="GO" id="GO:0017116">
    <property type="term" value="F:single-stranded DNA helicase activity"/>
    <property type="evidence" value="ECO:0007669"/>
    <property type="project" value="TreeGrafter"/>
</dbReference>
<dbReference type="Pfam" id="PF12002">
    <property type="entry name" value="MgsA_C"/>
    <property type="match status" value="1"/>
</dbReference>
<dbReference type="FunFam" id="1.10.3710.10:FF:000004">
    <property type="entry name" value="Putative ATPase, AAA family"/>
    <property type="match status" value="1"/>
</dbReference>
<dbReference type="Pfam" id="PF16193">
    <property type="entry name" value="AAA_assoc_2"/>
    <property type="match status" value="1"/>
</dbReference>
<dbReference type="GO" id="GO:0000731">
    <property type="term" value="P:DNA synthesis involved in DNA repair"/>
    <property type="evidence" value="ECO:0007669"/>
    <property type="project" value="TreeGrafter"/>
</dbReference>
<comment type="function">
    <text evidence="1">DNA-dependent ATPase that plays important roles in cellular responses to stalled DNA replication processes.</text>
</comment>
<sequence length="427" mass="47791">MDLKNHTPLAERMRPKELAGVIGQDHLTGPEGSLSLSIKKNHPFSMILWGPPGSGKTTLARLYAKSFDLPLIQLSAVTSGLQDLKKNIQEFTATPLFGKSRFLFIDEIHRWNKSQQDFLLPFIERGDFFLIGATTENPSLTVNSALLSRVRVFTLNPLGHEHLSSLVGSYEERYGPLHLDQEARESIVAMAQGDGRYLFNLVDGVQALGKDKPLSKEELSLFLQKRAPLYDKAGEGHYGLISALHKSVRGSDPDAALYWLARMLEGGEDPLFLSRRIIRMATEDIGLADPQALAVCLSAKATYEALGSPEGELALAEAIVYLSLAPKSNALYTAYNKARESASKTAHLPPPLHIQNAPTKLMKELGYGKGYLYDHDLEYAFSGQRYFPKEMERESYYSPKEIGFEREMKKRVEWFDRLRTKLNEEGA</sequence>
<evidence type="ECO:0000256" key="1">
    <source>
        <dbReference type="ARBA" id="ARBA00002393"/>
    </source>
</evidence>
<proteinExistence type="inferred from homology"/>
<dbReference type="PANTHER" id="PTHR13779">
    <property type="entry name" value="WERNER HELICASE-INTERACTING PROTEIN 1 FAMILY MEMBER"/>
    <property type="match status" value="1"/>
</dbReference>
<dbReference type="Gene3D" id="1.20.272.10">
    <property type="match status" value="1"/>
</dbReference>
<comment type="similarity">
    <text evidence="2">Belongs to the AAA ATPase family. RarA/MGS1/WRNIP1 subfamily.</text>
</comment>
<dbReference type="Gene3D" id="1.10.3710.10">
    <property type="entry name" value="DNA polymerase III clamp loader subunits, C-terminal domain"/>
    <property type="match status" value="1"/>
</dbReference>
<keyword evidence="8" id="KW-1185">Reference proteome</keyword>
<dbReference type="GO" id="GO:0008047">
    <property type="term" value="F:enzyme activator activity"/>
    <property type="evidence" value="ECO:0007669"/>
    <property type="project" value="TreeGrafter"/>
</dbReference>
<dbReference type="PANTHER" id="PTHR13779:SF7">
    <property type="entry name" value="ATPASE WRNIP1"/>
    <property type="match status" value="1"/>
</dbReference>
<dbReference type="SMART" id="SM00382">
    <property type="entry name" value="AAA"/>
    <property type="match status" value="1"/>
</dbReference>
<evidence type="ECO:0000256" key="3">
    <source>
        <dbReference type="ARBA" id="ARBA00020776"/>
    </source>
</evidence>
<dbReference type="Proteomes" id="UP000220251">
    <property type="component" value="Unassembled WGS sequence"/>
</dbReference>
<evidence type="ECO:0000259" key="6">
    <source>
        <dbReference type="SMART" id="SM00382"/>
    </source>
</evidence>
<dbReference type="Gene3D" id="3.40.50.300">
    <property type="entry name" value="P-loop containing nucleotide triphosphate hydrolases"/>
    <property type="match status" value="1"/>
</dbReference>
<dbReference type="SUPFAM" id="SSF48019">
    <property type="entry name" value="post-AAA+ oligomerization domain-like"/>
    <property type="match status" value="1"/>
</dbReference>
<dbReference type="OrthoDB" id="9778364at2"/>
<evidence type="ECO:0000313" key="7">
    <source>
        <dbReference type="EMBL" id="CRX39123.1"/>
    </source>
</evidence>
<dbReference type="GO" id="GO:0016887">
    <property type="term" value="F:ATP hydrolysis activity"/>
    <property type="evidence" value="ECO:0007669"/>
    <property type="project" value="InterPro"/>
</dbReference>
<dbReference type="InterPro" id="IPR003593">
    <property type="entry name" value="AAA+_ATPase"/>
</dbReference>
<dbReference type="InterPro" id="IPR021886">
    <property type="entry name" value="MgsA_C"/>
</dbReference>
<dbReference type="GO" id="GO:0005524">
    <property type="term" value="F:ATP binding"/>
    <property type="evidence" value="ECO:0007669"/>
    <property type="project" value="UniProtKB-KW"/>
</dbReference>
<dbReference type="RefSeq" id="WP_098038974.1">
    <property type="nucleotide sequence ID" value="NZ_CWGJ01000025.1"/>
</dbReference>
<dbReference type="CDD" id="cd00009">
    <property type="entry name" value="AAA"/>
    <property type="match status" value="1"/>
</dbReference>
<dbReference type="EMBL" id="CWGJ01000025">
    <property type="protein sequence ID" value="CRX39123.1"/>
    <property type="molecule type" value="Genomic_DNA"/>
</dbReference>
<dbReference type="Pfam" id="PF00004">
    <property type="entry name" value="AAA"/>
    <property type="match status" value="1"/>
</dbReference>
<dbReference type="GO" id="GO:0006261">
    <property type="term" value="P:DNA-templated DNA replication"/>
    <property type="evidence" value="ECO:0007669"/>
    <property type="project" value="TreeGrafter"/>
</dbReference>
<dbReference type="FunFam" id="1.20.272.10:FF:000001">
    <property type="entry name" value="Putative AAA family ATPase"/>
    <property type="match status" value="1"/>
</dbReference>
<reference evidence="8" key="1">
    <citation type="submission" date="2015-06" db="EMBL/GenBank/DDBJ databases">
        <authorList>
            <person name="Bertelli C."/>
        </authorList>
    </citation>
    <scope>NUCLEOTIDE SEQUENCE [LARGE SCALE GENOMIC DNA]</scope>
    <source>
        <strain evidence="8">CRIB-30</strain>
    </source>
</reference>
<name>A0A0H5DS67_9BACT</name>
<dbReference type="InterPro" id="IPR003959">
    <property type="entry name" value="ATPase_AAA_core"/>
</dbReference>
<dbReference type="InterPro" id="IPR032423">
    <property type="entry name" value="AAA_assoc_2"/>
</dbReference>
<feature type="domain" description="AAA+ ATPase" evidence="6">
    <location>
        <begin position="42"/>
        <end position="158"/>
    </location>
</feature>
<dbReference type="AlphaFoldDB" id="A0A0H5DS67"/>